<evidence type="ECO:0000256" key="3">
    <source>
        <dbReference type="ARBA" id="ARBA00008207"/>
    </source>
</evidence>
<dbReference type="GO" id="GO:0052693">
    <property type="term" value="F:epoxyqueuosine reductase activity"/>
    <property type="evidence" value="ECO:0007669"/>
    <property type="project" value="UniProtKB-UniRule"/>
</dbReference>
<evidence type="ECO:0000256" key="8">
    <source>
        <dbReference type="ARBA" id="ARBA00022723"/>
    </source>
</evidence>
<dbReference type="AlphaFoldDB" id="A0AA46I789"/>
<evidence type="ECO:0000256" key="16">
    <source>
        <dbReference type="ARBA" id="ARBA00047415"/>
    </source>
</evidence>
<organism evidence="18 19">
    <name type="scientific">Hypnocyclicus thermotrophus</name>
    <dbReference type="NCBI Taxonomy" id="1627895"/>
    <lineage>
        <taxon>Bacteria</taxon>
        <taxon>Fusobacteriati</taxon>
        <taxon>Fusobacteriota</taxon>
        <taxon>Fusobacteriia</taxon>
        <taxon>Fusobacteriales</taxon>
        <taxon>Fusobacteriaceae</taxon>
        <taxon>Hypnocyclicus</taxon>
    </lineage>
</organism>
<keyword evidence="14 17" id="KW-0676">Redox-active center</keyword>
<evidence type="ECO:0000256" key="17">
    <source>
        <dbReference type="HAMAP-Rule" id="MF_02089"/>
    </source>
</evidence>
<feature type="binding site" evidence="17">
    <location>
        <position position="112"/>
    </location>
    <ligand>
        <name>[4Fe-4S] cluster</name>
        <dbReference type="ChEBI" id="CHEBI:49883"/>
    </ligand>
</feature>
<keyword evidence="7 17" id="KW-0819">tRNA processing</keyword>
<evidence type="ECO:0000256" key="1">
    <source>
        <dbReference type="ARBA" id="ARBA00002268"/>
    </source>
</evidence>
<sequence>MNKINYQKEFEKIISSFTSKPNLLLHSCCAPCSSYVLEYLNNFFNITVFFYNPNINIETEYQKRKEEQKRFIKEFSNNEISFIEGDYNIQDFYSAIKGEELKGEGSIRCKKCYTFRLEKTAILAKKNKYDYFCTTLSISPLKDSQVINKIGLELENKYNIPWLKSDFKKKNGYKRSIELSCEYNLYRQNYCGCSFSKLEAENKNREN</sequence>
<accession>A0AA46I789</accession>
<comment type="function">
    <text evidence="1 17">Catalyzes the conversion of epoxyqueuosine (oQ) to queuosine (Q), which is a hypermodified base found in the wobble positions of tRNA(Asp), tRNA(Asn), tRNA(His) and tRNA(Tyr).</text>
</comment>
<keyword evidence="13 17" id="KW-1015">Disulfide bond</keyword>
<keyword evidence="10 17" id="KW-0560">Oxidoreductase</keyword>
<feature type="binding site" evidence="17">
    <location>
        <position position="28"/>
    </location>
    <ligand>
        <name>[4Fe-4S] cluster</name>
        <dbReference type="ChEBI" id="CHEBI:49883"/>
    </ligand>
</feature>
<evidence type="ECO:0000313" key="19">
    <source>
        <dbReference type="Proteomes" id="UP000294678"/>
    </source>
</evidence>
<feature type="binding site" evidence="17">
    <location>
        <position position="109"/>
    </location>
    <ligand>
        <name>[4Fe-4S] cluster</name>
        <dbReference type="ChEBI" id="CHEBI:49883"/>
    </ligand>
</feature>
<feature type="disulfide bond" description="Redox-active" evidence="17">
    <location>
        <begin position="191"/>
        <end position="193"/>
    </location>
</feature>
<dbReference type="Proteomes" id="UP000294678">
    <property type="component" value="Unassembled WGS sequence"/>
</dbReference>
<evidence type="ECO:0000256" key="4">
    <source>
        <dbReference type="ARBA" id="ARBA00012622"/>
    </source>
</evidence>
<gene>
    <name evidence="17" type="primary">queH</name>
    <name evidence="18" type="ORF">EV215_0218</name>
</gene>
<dbReference type="Pfam" id="PF02677">
    <property type="entry name" value="QueH"/>
    <property type="match status" value="1"/>
</dbReference>
<evidence type="ECO:0000256" key="13">
    <source>
        <dbReference type="ARBA" id="ARBA00023157"/>
    </source>
</evidence>
<evidence type="ECO:0000256" key="10">
    <source>
        <dbReference type="ARBA" id="ARBA00023002"/>
    </source>
</evidence>
<keyword evidence="19" id="KW-1185">Reference proteome</keyword>
<evidence type="ECO:0000256" key="11">
    <source>
        <dbReference type="ARBA" id="ARBA00023004"/>
    </source>
</evidence>
<comment type="similarity">
    <text evidence="3 17">Belongs to the QueH family.</text>
</comment>
<name>A0AA46I789_9FUSO</name>
<dbReference type="RefSeq" id="WP_134112041.1">
    <property type="nucleotide sequence ID" value="NZ_SOBG01000001.1"/>
</dbReference>
<keyword evidence="11 17" id="KW-0408">Iron</keyword>
<keyword evidence="6 17" id="KW-0004">4Fe-4S</keyword>
<evidence type="ECO:0000256" key="7">
    <source>
        <dbReference type="ARBA" id="ARBA00022694"/>
    </source>
</evidence>
<proteinExistence type="inferred from homology"/>
<keyword evidence="8 17" id="KW-0479">Metal-binding</keyword>
<comment type="caution">
    <text evidence="18">The sequence shown here is derived from an EMBL/GenBank/DDBJ whole genome shotgun (WGS) entry which is preliminary data.</text>
</comment>
<dbReference type="HAMAP" id="MF_02089">
    <property type="entry name" value="QueH"/>
    <property type="match status" value="1"/>
</dbReference>
<protein>
    <recommendedName>
        <fullName evidence="5 17">Epoxyqueuosine reductase QueH</fullName>
        <ecNumber evidence="4 17">1.17.99.6</ecNumber>
    </recommendedName>
    <alternativeName>
        <fullName evidence="15 17">Queuosine biosynthesis protein QueH</fullName>
    </alternativeName>
</protein>
<feature type="binding site" evidence="17">
    <location>
        <position position="29"/>
    </location>
    <ligand>
        <name>[4Fe-4S] cluster</name>
        <dbReference type="ChEBI" id="CHEBI:49883"/>
    </ligand>
</feature>
<reference evidence="18 19" key="1">
    <citation type="submission" date="2019-03" db="EMBL/GenBank/DDBJ databases">
        <title>Genomic Encyclopedia of Type Strains, Phase IV (KMG-IV): sequencing the most valuable type-strain genomes for metagenomic binning, comparative biology and taxonomic classification.</title>
        <authorList>
            <person name="Goeker M."/>
        </authorList>
    </citation>
    <scope>NUCLEOTIDE SEQUENCE [LARGE SCALE GENOMIC DNA]</scope>
    <source>
        <strain evidence="18 19">DSM 100055</strain>
    </source>
</reference>
<evidence type="ECO:0000256" key="6">
    <source>
        <dbReference type="ARBA" id="ARBA00022485"/>
    </source>
</evidence>
<keyword evidence="9 17" id="KW-0671">Queuosine biosynthesis</keyword>
<evidence type="ECO:0000256" key="12">
    <source>
        <dbReference type="ARBA" id="ARBA00023014"/>
    </source>
</evidence>
<dbReference type="InterPro" id="IPR003828">
    <property type="entry name" value="QueH"/>
</dbReference>
<dbReference type="GO" id="GO:0046872">
    <property type="term" value="F:metal ion binding"/>
    <property type="evidence" value="ECO:0007669"/>
    <property type="project" value="UniProtKB-KW"/>
</dbReference>
<evidence type="ECO:0000256" key="5">
    <source>
        <dbReference type="ARBA" id="ARBA00016895"/>
    </source>
</evidence>
<dbReference type="GO" id="GO:0008616">
    <property type="term" value="P:tRNA queuosine(34) biosynthetic process"/>
    <property type="evidence" value="ECO:0007669"/>
    <property type="project" value="UniProtKB-UniRule"/>
</dbReference>
<dbReference type="PANTHER" id="PTHR36701">
    <property type="entry name" value="EPOXYQUEUOSINE REDUCTASE QUEH"/>
    <property type="match status" value="1"/>
</dbReference>
<dbReference type="PANTHER" id="PTHR36701:SF1">
    <property type="entry name" value="EPOXYQUEUOSINE REDUCTASE QUEH"/>
    <property type="match status" value="1"/>
</dbReference>
<comment type="pathway">
    <text evidence="2 17">tRNA modification; tRNA-queuosine biosynthesis.</text>
</comment>
<evidence type="ECO:0000256" key="15">
    <source>
        <dbReference type="ARBA" id="ARBA00031446"/>
    </source>
</evidence>
<evidence type="ECO:0000256" key="2">
    <source>
        <dbReference type="ARBA" id="ARBA00004691"/>
    </source>
</evidence>
<dbReference type="EC" id="1.17.99.6" evidence="4 17"/>
<evidence type="ECO:0000256" key="9">
    <source>
        <dbReference type="ARBA" id="ARBA00022785"/>
    </source>
</evidence>
<comment type="catalytic activity">
    <reaction evidence="16 17">
        <text>epoxyqueuosine(34) in tRNA + AH2 = queuosine(34) in tRNA + A + H2O</text>
        <dbReference type="Rhea" id="RHEA:32159"/>
        <dbReference type="Rhea" id="RHEA-COMP:18571"/>
        <dbReference type="Rhea" id="RHEA-COMP:18582"/>
        <dbReference type="ChEBI" id="CHEBI:13193"/>
        <dbReference type="ChEBI" id="CHEBI:15377"/>
        <dbReference type="ChEBI" id="CHEBI:17499"/>
        <dbReference type="ChEBI" id="CHEBI:194431"/>
        <dbReference type="ChEBI" id="CHEBI:194443"/>
        <dbReference type="EC" id="1.17.99.6"/>
    </reaction>
</comment>
<dbReference type="EMBL" id="SOBG01000001">
    <property type="protein sequence ID" value="TDT72413.1"/>
    <property type="molecule type" value="Genomic_DNA"/>
</dbReference>
<dbReference type="GO" id="GO:0051539">
    <property type="term" value="F:4 iron, 4 sulfur cluster binding"/>
    <property type="evidence" value="ECO:0007669"/>
    <property type="project" value="UniProtKB-UniRule"/>
</dbReference>
<evidence type="ECO:0000313" key="18">
    <source>
        <dbReference type="EMBL" id="TDT72413.1"/>
    </source>
</evidence>
<keyword evidence="12 17" id="KW-0411">Iron-sulfur</keyword>
<evidence type="ECO:0000256" key="14">
    <source>
        <dbReference type="ARBA" id="ARBA00023284"/>
    </source>
</evidence>